<evidence type="ECO:0000313" key="1">
    <source>
        <dbReference type="EMBL" id="CDW23656.1"/>
    </source>
</evidence>
<dbReference type="AlphaFoldDB" id="A0A0K2TDX6"/>
<name>A0A0K2TDX6_LEPSM</name>
<accession>A0A0K2TDX6</accession>
<proteinExistence type="predicted"/>
<organism evidence="1">
    <name type="scientific">Lepeophtheirus salmonis</name>
    <name type="common">Salmon louse</name>
    <name type="synonym">Caligus salmonis</name>
    <dbReference type="NCBI Taxonomy" id="72036"/>
    <lineage>
        <taxon>Eukaryota</taxon>
        <taxon>Metazoa</taxon>
        <taxon>Ecdysozoa</taxon>
        <taxon>Arthropoda</taxon>
        <taxon>Crustacea</taxon>
        <taxon>Multicrustacea</taxon>
        <taxon>Hexanauplia</taxon>
        <taxon>Copepoda</taxon>
        <taxon>Siphonostomatoida</taxon>
        <taxon>Caligidae</taxon>
        <taxon>Lepeophtheirus</taxon>
    </lineage>
</organism>
<dbReference type="EMBL" id="HACA01006295">
    <property type="protein sequence ID" value="CDW23656.1"/>
    <property type="molecule type" value="Transcribed_RNA"/>
</dbReference>
<reference evidence="1" key="1">
    <citation type="submission" date="2014-05" db="EMBL/GenBank/DDBJ databases">
        <authorList>
            <person name="Chronopoulou M."/>
        </authorList>
    </citation>
    <scope>NUCLEOTIDE SEQUENCE</scope>
    <source>
        <tissue evidence="1">Whole organism</tissue>
    </source>
</reference>
<sequence length="115" mass="13280">MTKCTRPKINLTSVHDTGTGKSRISRIIMDPAISHFQIWESLNKLIFHPSRQPPAFEIRLNTLFEIRKRSSLLLENMRTSSIKILKPRICPNSFFWATSIITGAEARPYGKTFYL</sequence>
<protein>
    <submittedName>
        <fullName evidence="1">Uncharacterized protein</fullName>
    </submittedName>
</protein>